<evidence type="ECO:0000259" key="5">
    <source>
        <dbReference type="PROSITE" id="PS50931"/>
    </source>
</evidence>
<evidence type="ECO:0000256" key="4">
    <source>
        <dbReference type="ARBA" id="ARBA00023163"/>
    </source>
</evidence>
<sequence>MSMNLGVHHLKAIVALADNLNFTSAAAGLGVSQSALSRTIAEAERRLRTPLFLRSTRRVEVTPDGRAVVSVAREAVAQMEANMRHIEGYLSGRRGRVTIAALPSLAATLLPPVVHEFHHQHPDVDLRVEDVLSGKVADMVSSGEADVGVTADFKTAPGIAKRVIAEDAFSLAVHPEHRLAREPSVEWRVLASVPLVRFSSGSSVARAVDAALSEAGVQPPLGVQARNVAAIAGLVASGLGVAPVPAFVRPLMDFAGLKFVPLSPVRTREISLVRHQTRPMTPAGRAWVQAFERVLPTTYADLVGITWRGR</sequence>
<dbReference type="InterPro" id="IPR000847">
    <property type="entry name" value="LysR_HTH_N"/>
</dbReference>
<dbReference type="InterPro" id="IPR036388">
    <property type="entry name" value="WH-like_DNA-bd_sf"/>
</dbReference>
<dbReference type="PANTHER" id="PTHR30419">
    <property type="entry name" value="HTH-TYPE TRANSCRIPTIONAL REGULATOR YBHD"/>
    <property type="match status" value="1"/>
</dbReference>
<dbReference type="InterPro" id="IPR050950">
    <property type="entry name" value="HTH-type_LysR_regulators"/>
</dbReference>
<evidence type="ECO:0000313" key="7">
    <source>
        <dbReference type="Proteomes" id="UP000297477"/>
    </source>
</evidence>
<gene>
    <name evidence="6" type="ORF">E4A49_06890</name>
</gene>
<dbReference type="Pfam" id="PF00126">
    <property type="entry name" value="HTH_1"/>
    <property type="match status" value="1"/>
</dbReference>
<dbReference type="CDD" id="cd08440">
    <property type="entry name" value="PBP2_LTTR_like_4"/>
    <property type="match status" value="1"/>
</dbReference>
<keyword evidence="2" id="KW-0805">Transcription regulation</keyword>
<dbReference type="RefSeq" id="WP_082739647.1">
    <property type="nucleotide sequence ID" value="NZ_SPKT01000011.1"/>
</dbReference>
<dbReference type="SUPFAM" id="SSF53850">
    <property type="entry name" value="Periplasmic binding protein-like II"/>
    <property type="match status" value="1"/>
</dbReference>
<dbReference type="Pfam" id="PF03466">
    <property type="entry name" value="LysR_substrate"/>
    <property type="match status" value="1"/>
</dbReference>
<name>A0ABY2JZ77_9MICC</name>
<dbReference type="PROSITE" id="PS50931">
    <property type="entry name" value="HTH_LYSR"/>
    <property type="match status" value="1"/>
</dbReference>
<keyword evidence="3" id="KW-0238">DNA-binding</keyword>
<dbReference type="Proteomes" id="UP000297477">
    <property type="component" value="Unassembled WGS sequence"/>
</dbReference>
<comment type="caution">
    <text evidence="6">The sequence shown here is derived from an EMBL/GenBank/DDBJ whole genome shotgun (WGS) entry which is preliminary data.</text>
</comment>
<evidence type="ECO:0000256" key="3">
    <source>
        <dbReference type="ARBA" id="ARBA00023125"/>
    </source>
</evidence>
<dbReference type="SUPFAM" id="SSF46785">
    <property type="entry name" value="Winged helix' DNA-binding domain"/>
    <property type="match status" value="1"/>
</dbReference>
<evidence type="ECO:0000256" key="1">
    <source>
        <dbReference type="ARBA" id="ARBA00009437"/>
    </source>
</evidence>
<feature type="domain" description="HTH lysR-type" evidence="5">
    <location>
        <begin position="5"/>
        <end position="62"/>
    </location>
</feature>
<dbReference type="Gene3D" id="3.40.190.290">
    <property type="match status" value="1"/>
</dbReference>
<protein>
    <submittedName>
        <fullName evidence="6">LysR family transcriptional regulator</fullName>
    </submittedName>
</protein>
<keyword evidence="4" id="KW-0804">Transcription</keyword>
<dbReference type="EMBL" id="SPKT01000011">
    <property type="protein sequence ID" value="TFH99124.1"/>
    <property type="molecule type" value="Genomic_DNA"/>
</dbReference>
<evidence type="ECO:0000256" key="2">
    <source>
        <dbReference type="ARBA" id="ARBA00023015"/>
    </source>
</evidence>
<accession>A0ABY2JZ77</accession>
<comment type="similarity">
    <text evidence="1">Belongs to the LysR transcriptional regulatory family.</text>
</comment>
<keyword evidence="7" id="KW-1185">Reference proteome</keyword>
<reference evidence="6 7" key="1">
    <citation type="submission" date="2019-03" db="EMBL/GenBank/DDBJ databases">
        <title>Reclassification of Micrococcus aloeverae and Micrococcus yunnanensis as later heterotypic synonyms of Micrococcus luteus.</title>
        <authorList>
            <person name="Huang C.-H."/>
        </authorList>
    </citation>
    <scope>NUCLEOTIDE SEQUENCE [LARGE SCALE GENOMIC DNA]</scope>
    <source>
        <strain evidence="6 7">BCRC 12151</strain>
    </source>
</reference>
<dbReference type="InterPro" id="IPR036390">
    <property type="entry name" value="WH_DNA-bd_sf"/>
</dbReference>
<proteinExistence type="inferred from homology"/>
<dbReference type="Gene3D" id="1.10.10.10">
    <property type="entry name" value="Winged helix-like DNA-binding domain superfamily/Winged helix DNA-binding domain"/>
    <property type="match status" value="1"/>
</dbReference>
<evidence type="ECO:0000313" key="6">
    <source>
        <dbReference type="EMBL" id="TFH99124.1"/>
    </source>
</evidence>
<dbReference type="InterPro" id="IPR005119">
    <property type="entry name" value="LysR_subst-bd"/>
</dbReference>
<organism evidence="6 7">
    <name type="scientific">Micrococcus lylae</name>
    <dbReference type="NCBI Taxonomy" id="1273"/>
    <lineage>
        <taxon>Bacteria</taxon>
        <taxon>Bacillati</taxon>
        <taxon>Actinomycetota</taxon>
        <taxon>Actinomycetes</taxon>
        <taxon>Micrococcales</taxon>
        <taxon>Micrococcaceae</taxon>
        <taxon>Micrococcus</taxon>
    </lineage>
</organism>